<dbReference type="STRING" id="1058.SAMN05421783_1773"/>
<dbReference type="AlphaFoldDB" id="A0A1H3E1E9"/>
<reference evidence="2" key="1">
    <citation type="submission" date="2016-10" db="EMBL/GenBank/DDBJ databases">
        <authorList>
            <person name="Varghese N."/>
            <person name="Submissions S."/>
        </authorList>
    </citation>
    <scope>NUCLEOTIDE SEQUENCE [LARGE SCALE GENOMIC DNA]</scope>
    <source>
        <strain evidence="2">DSM 217</strain>
    </source>
</reference>
<organism evidence="1 2">
    <name type="scientific">Thiocapsa roseopersicina</name>
    <dbReference type="NCBI Taxonomy" id="1058"/>
    <lineage>
        <taxon>Bacteria</taxon>
        <taxon>Pseudomonadati</taxon>
        <taxon>Pseudomonadota</taxon>
        <taxon>Gammaproteobacteria</taxon>
        <taxon>Chromatiales</taxon>
        <taxon>Chromatiaceae</taxon>
        <taxon>Thiocapsa</taxon>
    </lineage>
</organism>
<feature type="non-terminal residue" evidence="1">
    <location>
        <position position="46"/>
    </location>
</feature>
<evidence type="ECO:0000313" key="1">
    <source>
        <dbReference type="EMBL" id="SDX72542.1"/>
    </source>
</evidence>
<protein>
    <submittedName>
        <fullName evidence="1">Uncharacterized protein</fullName>
    </submittedName>
</protein>
<dbReference type="EMBL" id="FNNZ01000077">
    <property type="protein sequence ID" value="SDX72542.1"/>
    <property type="molecule type" value="Genomic_DNA"/>
</dbReference>
<proteinExistence type="predicted"/>
<keyword evidence="2" id="KW-1185">Reference proteome</keyword>
<evidence type="ECO:0000313" key="2">
    <source>
        <dbReference type="Proteomes" id="UP000198816"/>
    </source>
</evidence>
<name>A0A1H3E1E9_THIRO</name>
<sequence>MSNRTIPVDERLYGYLLEHSLRESDVKRRLRELTASLEWSGMQIAP</sequence>
<gene>
    <name evidence="1" type="ORF">SAMN05421783_1773</name>
</gene>
<dbReference type="Proteomes" id="UP000198816">
    <property type="component" value="Unassembled WGS sequence"/>
</dbReference>
<accession>A0A1H3E1E9</accession>